<name>A0A1I7WF37_HETBA</name>
<evidence type="ECO:0000256" key="7">
    <source>
        <dbReference type="RuleBase" id="RU364138"/>
    </source>
</evidence>
<dbReference type="GO" id="GO:0004620">
    <property type="term" value="F:phospholipase activity"/>
    <property type="evidence" value="ECO:0007669"/>
    <property type="project" value="InterPro"/>
</dbReference>
<dbReference type="InterPro" id="IPR007000">
    <property type="entry name" value="PLipase_B-like"/>
</dbReference>
<dbReference type="PANTHER" id="PTHR12370:SF3">
    <property type="entry name" value="PHOSPHOLIPASE B-LIKE 2-RELATED"/>
    <property type="match status" value="1"/>
</dbReference>
<dbReference type="GO" id="GO:0009395">
    <property type="term" value="P:phospholipid catabolic process"/>
    <property type="evidence" value="ECO:0007669"/>
    <property type="project" value="TreeGrafter"/>
</dbReference>
<evidence type="ECO:0000256" key="4">
    <source>
        <dbReference type="ARBA" id="ARBA00022963"/>
    </source>
</evidence>
<dbReference type="WBParaSite" id="Hba_03588">
    <property type="protein sequence ID" value="Hba_03588"/>
    <property type="gene ID" value="Hba_03588"/>
</dbReference>
<keyword evidence="2" id="KW-0732">Signal</keyword>
<dbReference type="EC" id="3.1.1.-" evidence="7"/>
<comment type="function">
    <text evidence="7">Putative phospholipase.</text>
</comment>
<keyword evidence="8" id="KW-1185">Reference proteome</keyword>
<evidence type="ECO:0000256" key="1">
    <source>
        <dbReference type="ARBA" id="ARBA00007835"/>
    </source>
</evidence>
<evidence type="ECO:0000256" key="2">
    <source>
        <dbReference type="ARBA" id="ARBA00022729"/>
    </source>
</evidence>
<keyword evidence="6" id="KW-0325">Glycoprotein</keyword>
<keyword evidence="3 7" id="KW-0378">Hydrolase</keyword>
<dbReference type="Gene3D" id="3.60.60.20">
    <property type="match status" value="1"/>
</dbReference>
<protein>
    <recommendedName>
        <fullName evidence="7">Phospholipase B-like</fullName>
        <ecNumber evidence="7">3.1.1.-</ecNumber>
    </recommendedName>
</protein>
<organism evidence="8 9">
    <name type="scientific">Heterorhabditis bacteriophora</name>
    <name type="common">Entomopathogenic nematode worm</name>
    <dbReference type="NCBI Taxonomy" id="37862"/>
    <lineage>
        <taxon>Eukaryota</taxon>
        <taxon>Metazoa</taxon>
        <taxon>Ecdysozoa</taxon>
        <taxon>Nematoda</taxon>
        <taxon>Chromadorea</taxon>
        <taxon>Rhabditida</taxon>
        <taxon>Rhabditina</taxon>
        <taxon>Rhabditomorpha</taxon>
        <taxon>Strongyloidea</taxon>
        <taxon>Heterorhabditidae</taxon>
        <taxon>Heterorhabditis</taxon>
    </lineage>
</organism>
<proteinExistence type="inferred from homology"/>
<dbReference type="AlphaFoldDB" id="A0A1I7WF37"/>
<comment type="similarity">
    <text evidence="1 7">Belongs to the phospholipase B-like family.</text>
</comment>
<dbReference type="Proteomes" id="UP000095283">
    <property type="component" value="Unplaced"/>
</dbReference>
<reference evidence="9" key="1">
    <citation type="submission" date="2016-11" db="UniProtKB">
        <authorList>
            <consortium name="WormBaseParasite"/>
        </authorList>
    </citation>
    <scope>IDENTIFICATION</scope>
</reference>
<accession>A0A1I7WF37</accession>
<evidence type="ECO:0000256" key="3">
    <source>
        <dbReference type="ARBA" id="ARBA00022801"/>
    </source>
</evidence>
<keyword evidence="5 7" id="KW-0443">Lipid metabolism</keyword>
<dbReference type="InterPro" id="IPR043042">
    <property type="entry name" value="PLipase_B-like_dom3"/>
</dbReference>
<sequence>MIDGYDNTLGRRLGSEEIIAHPIYLILIKLHRSISSIDDFILTSAQLVRAILRYKSCINYIYMTRFVTYFLIKNVYSSYIGFSYDRTPRALIFKRDHEKVIDMDSMINLMRYCKIFTSQYFCFNQIWQLIHFVICCSLRNNLLNKKVLPDKTRYKQVTNSHLIDSLSFTAIAGPTHNPTPVFDWNTSLLQHLNNKVLRQWWQFT</sequence>
<dbReference type="Pfam" id="PF04916">
    <property type="entry name" value="Phospholip_B"/>
    <property type="match status" value="1"/>
</dbReference>
<keyword evidence="4 7" id="KW-0442">Lipid degradation</keyword>
<dbReference type="GO" id="GO:0005576">
    <property type="term" value="C:extracellular region"/>
    <property type="evidence" value="ECO:0007669"/>
    <property type="project" value="TreeGrafter"/>
</dbReference>
<dbReference type="PANTHER" id="PTHR12370">
    <property type="entry name" value="PHOSPHOLIPASE B-RELATED"/>
    <property type="match status" value="1"/>
</dbReference>
<evidence type="ECO:0000256" key="6">
    <source>
        <dbReference type="ARBA" id="ARBA00023180"/>
    </source>
</evidence>
<evidence type="ECO:0000313" key="9">
    <source>
        <dbReference type="WBParaSite" id="Hba_03588"/>
    </source>
</evidence>
<evidence type="ECO:0000256" key="5">
    <source>
        <dbReference type="ARBA" id="ARBA00023098"/>
    </source>
</evidence>
<evidence type="ECO:0000313" key="8">
    <source>
        <dbReference type="Proteomes" id="UP000095283"/>
    </source>
</evidence>